<evidence type="ECO:0000256" key="1">
    <source>
        <dbReference type="ARBA" id="ARBA00022723"/>
    </source>
</evidence>
<evidence type="ECO:0000256" key="4">
    <source>
        <dbReference type="PROSITE-ProRule" id="PRU00175"/>
    </source>
</evidence>
<feature type="compositionally biased region" description="Basic residues" evidence="5">
    <location>
        <begin position="278"/>
        <end position="288"/>
    </location>
</feature>
<dbReference type="PANTHER" id="PTHR15710">
    <property type="entry name" value="E3 UBIQUITIN-PROTEIN LIGASE PRAJA"/>
    <property type="match status" value="1"/>
</dbReference>
<dbReference type="OrthoDB" id="546048at2759"/>
<evidence type="ECO:0000256" key="3">
    <source>
        <dbReference type="ARBA" id="ARBA00022833"/>
    </source>
</evidence>
<dbReference type="InterPro" id="IPR013083">
    <property type="entry name" value="Znf_RING/FYVE/PHD"/>
</dbReference>
<feature type="domain" description="RING-type" evidence="6">
    <location>
        <begin position="484"/>
        <end position="527"/>
    </location>
</feature>
<sequence>MASSRRSGPRPLRELAEMPFDALTAALGAGSGSGAELGAGGSMGRGFGARSPAAAPPSSHGLLLGPAPDDPPPFPLPRSRSGRGGGGSGGSGRECRVSSGGGGGGAGGGGEGLGAPRASREGRGREGRDGPVRGGRTLGRTPSLPPLRGFGSGSGSGSGAAGSGGGVWSGGGGEAWGAVPPPHAPPPSRGRSALSAASLGPSRPRSPPPPLEGRTSWEWEGDEPCPPTPPAPAPAPRRTRLPPLPTSAPRRQAPWPASSVASAAHRNDRAPTRTHDRSPHHHHHPHHHHDMDIHLPAATAHPGEGLGAGEVPGSALQPRRRTLPQRRSSLHHHPLGPGPSLLGPSLLDRGLLGPGLLGPSLGLGMSPLMDLALGMMGALGPAGPGLLITSAPSSRAPGITLWDGVDGEDEDWSHLGLDDLGPGPGPGRPGSAAASSLLGLSGPGGAYEALLGLDGGNMRRVVRPEVIRALPRRTATRSDAPRQCPVCLERFTPGASRLAALPCGHAFCEGCVEPWLGAQAATCPVCRWAFPEVGLRGGGAQTRLVAAPPEQR</sequence>
<evidence type="ECO:0000313" key="8">
    <source>
        <dbReference type="Proteomes" id="UP000612055"/>
    </source>
</evidence>
<dbReference type="InterPro" id="IPR001841">
    <property type="entry name" value="Znf_RING"/>
</dbReference>
<feature type="compositionally biased region" description="Pro residues" evidence="5">
    <location>
        <begin position="224"/>
        <end position="235"/>
    </location>
</feature>
<proteinExistence type="predicted"/>
<dbReference type="AlphaFoldDB" id="A0A835XFU2"/>
<dbReference type="PROSITE" id="PS00518">
    <property type="entry name" value="ZF_RING_1"/>
    <property type="match status" value="1"/>
</dbReference>
<comment type="caution">
    <text evidence="7">The sequence shown here is derived from an EMBL/GenBank/DDBJ whole genome shotgun (WGS) entry which is preliminary data.</text>
</comment>
<feature type="compositionally biased region" description="Gly residues" evidence="5">
    <location>
        <begin position="82"/>
        <end position="92"/>
    </location>
</feature>
<dbReference type="CDD" id="cd16454">
    <property type="entry name" value="RING-H2_PA-TM-RING"/>
    <property type="match status" value="1"/>
</dbReference>
<feature type="compositionally biased region" description="Basic residues" evidence="5">
    <location>
        <begin position="318"/>
        <end position="334"/>
    </location>
</feature>
<dbReference type="GO" id="GO:0008270">
    <property type="term" value="F:zinc ion binding"/>
    <property type="evidence" value="ECO:0007669"/>
    <property type="project" value="UniProtKB-KW"/>
</dbReference>
<evidence type="ECO:0000259" key="6">
    <source>
        <dbReference type="PROSITE" id="PS50089"/>
    </source>
</evidence>
<evidence type="ECO:0000256" key="5">
    <source>
        <dbReference type="SAM" id="MobiDB-lite"/>
    </source>
</evidence>
<keyword evidence="8" id="KW-1185">Reference proteome</keyword>
<feature type="region of interest" description="Disordered" evidence="5">
    <location>
        <begin position="27"/>
        <end position="342"/>
    </location>
</feature>
<dbReference type="PROSITE" id="PS50089">
    <property type="entry name" value="ZF_RING_2"/>
    <property type="match status" value="1"/>
</dbReference>
<dbReference type="EMBL" id="JAEHOE010000196">
    <property type="protein sequence ID" value="KAG2482941.1"/>
    <property type="molecule type" value="Genomic_DNA"/>
</dbReference>
<feature type="compositionally biased region" description="Gly residues" evidence="5">
    <location>
        <begin position="29"/>
        <end position="47"/>
    </location>
</feature>
<protein>
    <recommendedName>
        <fullName evidence="6">RING-type domain-containing protein</fullName>
    </recommendedName>
</protein>
<dbReference type="Pfam" id="PF13639">
    <property type="entry name" value="zf-RING_2"/>
    <property type="match status" value="1"/>
</dbReference>
<gene>
    <name evidence="7" type="ORF">HYH03_018166</name>
</gene>
<dbReference type="InterPro" id="IPR017907">
    <property type="entry name" value="Znf_RING_CS"/>
</dbReference>
<organism evidence="7 8">
    <name type="scientific">Edaphochlamys debaryana</name>
    <dbReference type="NCBI Taxonomy" id="47281"/>
    <lineage>
        <taxon>Eukaryota</taxon>
        <taxon>Viridiplantae</taxon>
        <taxon>Chlorophyta</taxon>
        <taxon>core chlorophytes</taxon>
        <taxon>Chlorophyceae</taxon>
        <taxon>CS clade</taxon>
        <taxon>Chlamydomonadales</taxon>
        <taxon>Chlamydomonadales incertae sedis</taxon>
        <taxon>Edaphochlamys</taxon>
    </lineage>
</organism>
<feature type="compositionally biased region" description="Low complexity" evidence="5">
    <location>
        <begin position="48"/>
        <end position="67"/>
    </location>
</feature>
<evidence type="ECO:0000313" key="7">
    <source>
        <dbReference type="EMBL" id="KAG2482941.1"/>
    </source>
</evidence>
<feature type="compositionally biased region" description="Gly residues" evidence="5">
    <location>
        <begin position="150"/>
        <end position="175"/>
    </location>
</feature>
<dbReference type="SMART" id="SM00184">
    <property type="entry name" value="RING"/>
    <property type="match status" value="1"/>
</dbReference>
<dbReference type="Gene3D" id="3.30.40.10">
    <property type="entry name" value="Zinc/RING finger domain, C3HC4 (zinc finger)"/>
    <property type="match status" value="1"/>
</dbReference>
<keyword evidence="1" id="KW-0479">Metal-binding</keyword>
<feature type="compositionally biased region" description="Low complexity" evidence="5">
    <location>
        <begin position="247"/>
        <end position="264"/>
    </location>
</feature>
<feature type="compositionally biased region" description="Low complexity" evidence="5">
    <location>
        <begin position="189"/>
        <end position="203"/>
    </location>
</feature>
<reference evidence="7" key="1">
    <citation type="journal article" date="2020" name="bioRxiv">
        <title>Comparative genomics of Chlamydomonas.</title>
        <authorList>
            <person name="Craig R.J."/>
            <person name="Hasan A.R."/>
            <person name="Ness R.W."/>
            <person name="Keightley P.D."/>
        </authorList>
    </citation>
    <scope>NUCLEOTIDE SEQUENCE</scope>
    <source>
        <strain evidence="7">CCAP 11/70</strain>
    </source>
</reference>
<feature type="compositionally biased region" description="Gly residues" evidence="5">
    <location>
        <begin position="99"/>
        <end position="113"/>
    </location>
</feature>
<evidence type="ECO:0000256" key="2">
    <source>
        <dbReference type="ARBA" id="ARBA00022771"/>
    </source>
</evidence>
<name>A0A835XFU2_9CHLO</name>
<dbReference type="SUPFAM" id="SSF57850">
    <property type="entry name" value="RING/U-box"/>
    <property type="match status" value="1"/>
</dbReference>
<accession>A0A835XFU2</accession>
<keyword evidence="3" id="KW-0862">Zinc</keyword>
<feature type="compositionally biased region" description="Basic and acidic residues" evidence="5">
    <location>
        <begin position="118"/>
        <end position="131"/>
    </location>
</feature>
<feature type="compositionally biased region" description="Pro residues" evidence="5">
    <location>
        <begin position="179"/>
        <end position="188"/>
    </location>
</feature>
<feature type="compositionally biased region" description="Basic and acidic residues" evidence="5">
    <location>
        <begin position="265"/>
        <end position="277"/>
    </location>
</feature>
<dbReference type="Proteomes" id="UP000612055">
    <property type="component" value="Unassembled WGS sequence"/>
</dbReference>
<keyword evidence="2 4" id="KW-0863">Zinc-finger</keyword>